<dbReference type="EMBL" id="QREG01000006">
    <property type="protein sequence ID" value="REE00114.1"/>
    <property type="molecule type" value="Genomic_DNA"/>
</dbReference>
<accession>A0A3D9L5N3</accession>
<name>A0A3D9L5N3_MARFU</name>
<comment type="caution">
    <text evidence="1">The sequence shown here is derived from an EMBL/GenBank/DDBJ whole genome shotgun (WGS) entry which is preliminary data.</text>
</comment>
<gene>
    <name evidence="1" type="ORF">C7460_10651</name>
</gene>
<keyword evidence="2" id="KW-1185">Reference proteome</keyword>
<reference evidence="1 2" key="1">
    <citation type="submission" date="2018-07" db="EMBL/GenBank/DDBJ databases">
        <title>Genomic Encyclopedia of Type Strains, Phase IV (KMG-IV): sequencing the most valuable type-strain genomes for metagenomic binning, comparative biology and taxonomic classification.</title>
        <authorList>
            <person name="Goeker M."/>
        </authorList>
    </citation>
    <scope>NUCLEOTIDE SEQUENCE [LARGE SCALE GENOMIC DNA]</scope>
    <source>
        <strain evidence="1 2">DSM 4134</strain>
    </source>
</reference>
<proteinExistence type="predicted"/>
<evidence type="ECO:0000313" key="2">
    <source>
        <dbReference type="Proteomes" id="UP000256779"/>
    </source>
</evidence>
<organism evidence="1 2">
    <name type="scientific">Marinoscillum furvescens DSM 4134</name>
    <dbReference type="NCBI Taxonomy" id="1122208"/>
    <lineage>
        <taxon>Bacteria</taxon>
        <taxon>Pseudomonadati</taxon>
        <taxon>Bacteroidota</taxon>
        <taxon>Cytophagia</taxon>
        <taxon>Cytophagales</taxon>
        <taxon>Reichenbachiellaceae</taxon>
        <taxon>Marinoscillum</taxon>
    </lineage>
</organism>
<dbReference type="Proteomes" id="UP000256779">
    <property type="component" value="Unassembled WGS sequence"/>
</dbReference>
<protein>
    <submittedName>
        <fullName evidence="1">Uncharacterized protein</fullName>
    </submittedName>
</protein>
<dbReference type="AlphaFoldDB" id="A0A3D9L5N3"/>
<evidence type="ECO:0000313" key="1">
    <source>
        <dbReference type="EMBL" id="REE00114.1"/>
    </source>
</evidence>
<sequence length="196" mass="21328">MFNSNQLMNMNFVESFAMMIVIALAFTACKEEETTASSDFTVEVGGSTYTYIVPETFDDYGEDNLVISTTICFEPTCYNSYSVEGNGAPFDELTFKIASAVEASKLESLAGQSLSFDRESDVYVELSGEVGSAELVMDTTATNVANVTTVKSLGENDGYYDFELTGDFDVTLVNASTEETLEVKGTYELPLSITVE</sequence>